<organism evidence="2">
    <name type="scientific">Perkinsus marinus (strain ATCC 50983 / TXsc)</name>
    <dbReference type="NCBI Taxonomy" id="423536"/>
    <lineage>
        <taxon>Eukaryota</taxon>
        <taxon>Sar</taxon>
        <taxon>Alveolata</taxon>
        <taxon>Perkinsozoa</taxon>
        <taxon>Perkinsea</taxon>
        <taxon>Perkinsida</taxon>
        <taxon>Perkinsidae</taxon>
        <taxon>Perkinsus</taxon>
    </lineage>
</organism>
<evidence type="ECO:0000313" key="2">
    <source>
        <dbReference type="Proteomes" id="UP000007800"/>
    </source>
</evidence>
<dbReference type="RefSeq" id="XP_002765337.1">
    <property type="nucleotide sequence ID" value="XM_002765291.1"/>
</dbReference>
<accession>C5LZ45</accession>
<gene>
    <name evidence="1" type="ORF">Pmar_PMAR016132</name>
</gene>
<keyword evidence="2" id="KW-1185">Reference proteome</keyword>
<reference evidence="1 2" key="1">
    <citation type="submission" date="2008-07" db="EMBL/GenBank/DDBJ databases">
        <authorList>
            <person name="El-Sayed N."/>
            <person name="Caler E."/>
            <person name="Inman J."/>
            <person name="Amedeo P."/>
            <person name="Hass B."/>
            <person name="Wortman J."/>
        </authorList>
    </citation>
    <scope>NUCLEOTIDE SEQUENCE [LARGE SCALE GENOMIC DNA]</scope>
    <source>
        <strain evidence="2">ATCC 50983 / TXsc</strain>
    </source>
</reference>
<dbReference type="AlphaFoldDB" id="C5LZ45"/>
<dbReference type="GeneID" id="9040480"/>
<evidence type="ECO:0000313" key="1">
    <source>
        <dbReference type="EMBL" id="EEQ98054.1"/>
    </source>
</evidence>
<name>C5LZ45_PERM5</name>
<proteinExistence type="predicted"/>
<sequence>MPDIPTRNIYDDDHWLVNESDIRELVQRCMVIITIRRFSSVLARLGGLFDAIVEVVVVHLLWAPTIVAVEDLDDNPDGGGGGSLIRRLVGRREGQGVVMRTMIMGWGRCGSLPGYLFRRFASAEVGESSFAVFISAMRSRKLTDEMAVELTEVLRSDERKLADPSGACLAAAMIPRAFLAVELPDMEVESMASITKVVTLEEVKTLLQGLLEEGDAQQLRRRLSMEAAVRAVAYLRHSGVEVTERMLEGVLQVHQAALTAVLDGDMEIKEFLKELAESMKTMKYFSKVKVAREGFLPYYQRAVAAITKADHTFISGRVRLRTPLRVGTVPTAFGKVLAEVAPVELAAVMVTELDETKILGGLRESQLPSVVSVWMQLLALPGGHDSRLLRLADLIASSESATLGDMCRAWAALGACDETIVTSTMKTLSGRIKTKLSRELEPRHVRLMYDQ</sequence>
<dbReference type="Proteomes" id="UP000007800">
    <property type="component" value="Unassembled WGS sequence"/>
</dbReference>
<dbReference type="InParanoid" id="C5LZ45"/>
<dbReference type="EMBL" id="GG686838">
    <property type="protein sequence ID" value="EEQ98054.1"/>
    <property type="molecule type" value="Genomic_DNA"/>
</dbReference>
<protein>
    <submittedName>
        <fullName evidence="1">Uncharacterized protein</fullName>
    </submittedName>
</protein>